<dbReference type="PANTHER" id="PTHR14241">
    <property type="entry name" value="INTERFERON-INDUCED PROTEIN 44"/>
    <property type="match status" value="1"/>
</dbReference>
<dbReference type="Gene3D" id="3.40.50.300">
    <property type="entry name" value="P-loop containing nucleotide triphosphate hydrolases"/>
    <property type="match status" value="1"/>
</dbReference>
<evidence type="ECO:0008006" key="3">
    <source>
        <dbReference type="Google" id="ProtNLM"/>
    </source>
</evidence>
<dbReference type="InterPro" id="IPR027417">
    <property type="entry name" value="P-loop_NTPase"/>
</dbReference>
<dbReference type="PANTHER" id="PTHR14241:SF32">
    <property type="entry name" value="VWFA DOMAIN-CONTAINING PROTEIN-RELATED"/>
    <property type="match status" value="1"/>
</dbReference>
<evidence type="ECO:0000313" key="2">
    <source>
        <dbReference type="Proteomes" id="UP001634394"/>
    </source>
</evidence>
<dbReference type="Proteomes" id="UP001634394">
    <property type="component" value="Unassembled WGS sequence"/>
</dbReference>
<sequence length="239" mass="26756">MLGPSGAGKSSYFNTINSVFQDRITQQGMVGSDASSLTKVYRQYQVRSQTTGNKFNFCLCDTCGISVNDRPDLADLNYLLEGNVPNGYKFNTAPINPDIQGFISDPRLEDKVHCVVYVFAASSIKIIDDNTWVRLNQLQIRMNERAIPRLIILTKIDELLQTIAGDVSTVYRSKDVQNAVQCVSEKLHIPPGNVFPIKNYESENMLNNSISCLALQALDRMLGYATDYLTNQHDLMQTT</sequence>
<protein>
    <recommendedName>
        <fullName evidence="3">G domain-containing protein</fullName>
    </recommendedName>
</protein>
<proteinExistence type="predicted"/>
<reference evidence="1 2" key="1">
    <citation type="submission" date="2024-11" db="EMBL/GenBank/DDBJ databases">
        <title>Chromosome-level genome assembly of the freshwater bivalve Anodonta woodiana.</title>
        <authorList>
            <person name="Chen X."/>
        </authorList>
    </citation>
    <scope>NUCLEOTIDE SEQUENCE [LARGE SCALE GENOMIC DNA]</scope>
    <source>
        <strain evidence="1">MN2024</strain>
        <tissue evidence="1">Gills</tissue>
    </source>
</reference>
<dbReference type="AlphaFoldDB" id="A0ABD3XDK3"/>
<comment type="caution">
    <text evidence="1">The sequence shown here is derived from an EMBL/GenBank/DDBJ whole genome shotgun (WGS) entry which is preliminary data.</text>
</comment>
<organism evidence="1 2">
    <name type="scientific">Sinanodonta woodiana</name>
    <name type="common">Chinese pond mussel</name>
    <name type="synonym">Anodonta woodiana</name>
    <dbReference type="NCBI Taxonomy" id="1069815"/>
    <lineage>
        <taxon>Eukaryota</taxon>
        <taxon>Metazoa</taxon>
        <taxon>Spiralia</taxon>
        <taxon>Lophotrochozoa</taxon>
        <taxon>Mollusca</taxon>
        <taxon>Bivalvia</taxon>
        <taxon>Autobranchia</taxon>
        <taxon>Heteroconchia</taxon>
        <taxon>Palaeoheterodonta</taxon>
        <taxon>Unionida</taxon>
        <taxon>Unionoidea</taxon>
        <taxon>Unionidae</taxon>
        <taxon>Unioninae</taxon>
        <taxon>Sinanodonta</taxon>
    </lineage>
</organism>
<evidence type="ECO:0000313" key="1">
    <source>
        <dbReference type="EMBL" id="KAL3883666.1"/>
    </source>
</evidence>
<dbReference type="SUPFAM" id="SSF52540">
    <property type="entry name" value="P-loop containing nucleoside triphosphate hydrolases"/>
    <property type="match status" value="1"/>
</dbReference>
<gene>
    <name evidence="1" type="ORF">ACJMK2_029906</name>
</gene>
<keyword evidence="2" id="KW-1185">Reference proteome</keyword>
<accession>A0ABD3XDK3</accession>
<name>A0ABD3XDK3_SINWO</name>
<dbReference type="EMBL" id="JBJQND010000003">
    <property type="protein sequence ID" value="KAL3883666.1"/>
    <property type="molecule type" value="Genomic_DNA"/>
</dbReference>